<dbReference type="PANTHER" id="PTHR45663">
    <property type="entry name" value="GEO12009P1"/>
    <property type="match status" value="1"/>
</dbReference>
<gene>
    <name evidence="11" type="ORF">A2875_04335</name>
</gene>
<sequence length="107" mass="11932">MADFVVTDQNFNSEVLNASQPVLVDFWAVWCGPCRMQDPIVSEVAQELTGKVKVGKLNVDENPTISQKYMVMSIPTLMIFKNGTIVKQFIGVQSKQTILGELNKLIN</sequence>
<dbReference type="PIRSF" id="PIRSF000077">
    <property type="entry name" value="Thioredoxin"/>
    <property type="match status" value="1"/>
</dbReference>
<dbReference type="Pfam" id="PF00085">
    <property type="entry name" value="Thioredoxin"/>
    <property type="match status" value="1"/>
</dbReference>
<evidence type="ECO:0000259" key="10">
    <source>
        <dbReference type="PROSITE" id="PS51352"/>
    </source>
</evidence>
<dbReference type="GO" id="GO:0015035">
    <property type="term" value="F:protein-disulfide reductase activity"/>
    <property type="evidence" value="ECO:0007669"/>
    <property type="project" value="UniProtKB-UniRule"/>
</dbReference>
<dbReference type="GO" id="GO:0005737">
    <property type="term" value="C:cytoplasm"/>
    <property type="evidence" value="ECO:0007669"/>
    <property type="project" value="TreeGrafter"/>
</dbReference>
<evidence type="ECO:0000313" key="11">
    <source>
        <dbReference type="EMBL" id="OGG12462.1"/>
    </source>
</evidence>
<dbReference type="FunFam" id="3.40.30.10:FF:000001">
    <property type="entry name" value="Thioredoxin"/>
    <property type="match status" value="1"/>
</dbReference>
<comment type="similarity">
    <text evidence="1 7">Belongs to the thioredoxin family.</text>
</comment>
<evidence type="ECO:0000256" key="5">
    <source>
        <dbReference type="ARBA" id="ARBA00023284"/>
    </source>
</evidence>
<feature type="active site" description="Nucleophile" evidence="8">
    <location>
        <position position="31"/>
    </location>
</feature>
<reference evidence="11 12" key="1">
    <citation type="journal article" date="2016" name="Nat. Commun.">
        <title>Thousands of microbial genomes shed light on interconnected biogeochemical processes in an aquifer system.</title>
        <authorList>
            <person name="Anantharaman K."/>
            <person name="Brown C.T."/>
            <person name="Hug L.A."/>
            <person name="Sharon I."/>
            <person name="Castelle C.J."/>
            <person name="Probst A.J."/>
            <person name="Thomas B.C."/>
            <person name="Singh A."/>
            <person name="Wilkins M.J."/>
            <person name="Karaoz U."/>
            <person name="Brodie E.L."/>
            <person name="Williams K.H."/>
            <person name="Hubbard S.S."/>
            <person name="Banfield J.F."/>
        </authorList>
    </citation>
    <scope>NUCLEOTIDE SEQUENCE [LARGE SCALE GENOMIC DNA]</scope>
</reference>
<dbReference type="AlphaFoldDB" id="A0A1F5ZK36"/>
<evidence type="ECO:0000256" key="6">
    <source>
        <dbReference type="NCBIfam" id="TIGR01068"/>
    </source>
</evidence>
<name>A0A1F5ZK36_9BACT</name>
<dbReference type="InterPro" id="IPR036249">
    <property type="entry name" value="Thioredoxin-like_sf"/>
</dbReference>
<feature type="active site" description="Nucleophile" evidence="8">
    <location>
        <position position="34"/>
    </location>
</feature>
<evidence type="ECO:0000256" key="3">
    <source>
        <dbReference type="ARBA" id="ARBA00022982"/>
    </source>
</evidence>
<comment type="caution">
    <text evidence="11">The sequence shown here is derived from an EMBL/GenBank/DDBJ whole genome shotgun (WGS) entry which is preliminary data.</text>
</comment>
<dbReference type="InterPro" id="IPR005746">
    <property type="entry name" value="Thioredoxin"/>
</dbReference>
<evidence type="ECO:0000256" key="8">
    <source>
        <dbReference type="PIRSR" id="PIRSR000077-1"/>
    </source>
</evidence>
<feature type="site" description="Contributes to redox potential value" evidence="8">
    <location>
        <position position="33"/>
    </location>
</feature>
<dbReference type="InterPro" id="IPR017937">
    <property type="entry name" value="Thioredoxin_CS"/>
</dbReference>
<evidence type="ECO:0000256" key="9">
    <source>
        <dbReference type="PIRSR" id="PIRSR000077-4"/>
    </source>
</evidence>
<evidence type="ECO:0000256" key="4">
    <source>
        <dbReference type="ARBA" id="ARBA00023157"/>
    </source>
</evidence>
<proteinExistence type="inferred from homology"/>
<dbReference type="EMBL" id="MFJJ01000061">
    <property type="protein sequence ID" value="OGG12462.1"/>
    <property type="molecule type" value="Genomic_DNA"/>
</dbReference>
<keyword evidence="2" id="KW-0813">Transport</keyword>
<feature type="site" description="Deprotonates C-terminal active site Cys" evidence="8">
    <location>
        <position position="25"/>
    </location>
</feature>
<protein>
    <recommendedName>
        <fullName evidence="6 7">Thioredoxin</fullName>
    </recommendedName>
</protein>
<dbReference type="PANTHER" id="PTHR45663:SF11">
    <property type="entry name" value="GEO12009P1"/>
    <property type="match status" value="1"/>
</dbReference>
<dbReference type="Proteomes" id="UP000177416">
    <property type="component" value="Unassembled WGS sequence"/>
</dbReference>
<organism evidence="11 12">
    <name type="scientific">Candidatus Gottesmanbacteria bacterium RIFCSPHIGHO2_01_FULL_46_14</name>
    <dbReference type="NCBI Taxonomy" id="1798380"/>
    <lineage>
        <taxon>Bacteria</taxon>
        <taxon>Candidatus Gottesmaniibacteriota</taxon>
    </lineage>
</organism>
<dbReference type="PROSITE" id="PS00194">
    <property type="entry name" value="THIOREDOXIN_1"/>
    <property type="match status" value="1"/>
</dbReference>
<keyword evidence="5 9" id="KW-0676">Redox-active center</keyword>
<evidence type="ECO:0000313" key="12">
    <source>
        <dbReference type="Proteomes" id="UP000177416"/>
    </source>
</evidence>
<dbReference type="InterPro" id="IPR013766">
    <property type="entry name" value="Thioredoxin_domain"/>
</dbReference>
<evidence type="ECO:0000256" key="1">
    <source>
        <dbReference type="ARBA" id="ARBA00008987"/>
    </source>
</evidence>
<dbReference type="PRINTS" id="PR00421">
    <property type="entry name" value="THIOREDOXIN"/>
</dbReference>
<dbReference type="NCBIfam" id="TIGR01068">
    <property type="entry name" value="thioredoxin"/>
    <property type="match status" value="1"/>
</dbReference>
<keyword evidence="3" id="KW-0249">Electron transport</keyword>
<evidence type="ECO:0000256" key="7">
    <source>
        <dbReference type="PIRNR" id="PIRNR000077"/>
    </source>
</evidence>
<keyword evidence="4 9" id="KW-1015">Disulfide bond</keyword>
<dbReference type="CDD" id="cd02947">
    <property type="entry name" value="TRX_family"/>
    <property type="match status" value="1"/>
</dbReference>
<accession>A0A1F5ZK36</accession>
<dbReference type="Gene3D" id="3.40.30.10">
    <property type="entry name" value="Glutaredoxin"/>
    <property type="match status" value="1"/>
</dbReference>
<feature type="disulfide bond" description="Redox-active" evidence="9">
    <location>
        <begin position="31"/>
        <end position="34"/>
    </location>
</feature>
<feature type="site" description="Contributes to redox potential value" evidence="8">
    <location>
        <position position="32"/>
    </location>
</feature>
<evidence type="ECO:0000256" key="2">
    <source>
        <dbReference type="ARBA" id="ARBA00022448"/>
    </source>
</evidence>
<dbReference type="PROSITE" id="PS51352">
    <property type="entry name" value="THIOREDOXIN_2"/>
    <property type="match status" value="1"/>
</dbReference>
<feature type="domain" description="Thioredoxin" evidence="10">
    <location>
        <begin position="1"/>
        <end position="107"/>
    </location>
</feature>
<dbReference type="SUPFAM" id="SSF52833">
    <property type="entry name" value="Thioredoxin-like"/>
    <property type="match status" value="1"/>
</dbReference>